<keyword evidence="2" id="KW-1185">Reference proteome</keyword>
<dbReference type="AlphaFoldDB" id="A0AAW0PMT0"/>
<organism evidence="1 2">
    <name type="scientific">Mugilogobius chulae</name>
    <name type="common">yellowstripe goby</name>
    <dbReference type="NCBI Taxonomy" id="88201"/>
    <lineage>
        <taxon>Eukaryota</taxon>
        <taxon>Metazoa</taxon>
        <taxon>Chordata</taxon>
        <taxon>Craniata</taxon>
        <taxon>Vertebrata</taxon>
        <taxon>Euteleostomi</taxon>
        <taxon>Actinopterygii</taxon>
        <taxon>Neopterygii</taxon>
        <taxon>Teleostei</taxon>
        <taxon>Neoteleostei</taxon>
        <taxon>Acanthomorphata</taxon>
        <taxon>Gobiaria</taxon>
        <taxon>Gobiiformes</taxon>
        <taxon>Gobioidei</taxon>
        <taxon>Gobiidae</taxon>
        <taxon>Gobionellinae</taxon>
        <taxon>Mugilogobius</taxon>
    </lineage>
</organism>
<gene>
    <name evidence="1" type="ORF">WMY93_007778</name>
</gene>
<dbReference type="EMBL" id="JBBPFD010000005">
    <property type="protein sequence ID" value="KAK7925468.1"/>
    <property type="molecule type" value="Genomic_DNA"/>
</dbReference>
<comment type="caution">
    <text evidence="1">The sequence shown here is derived from an EMBL/GenBank/DDBJ whole genome shotgun (WGS) entry which is preliminary data.</text>
</comment>
<protein>
    <submittedName>
        <fullName evidence="1">Uncharacterized protein</fullName>
    </submittedName>
</protein>
<reference evidence="2" key="1">
    <citation type="submission" date="2024-04" db="EMBL/GenBank/DDBJ databases">
        <title>Salinicola lusitanus LLJ914,a marine bacterium isolated from the Okinawa Trough.</title>
        <authorList>
            <person name="Li J."/>
        </authorList>
    </citation>
    <scope>NUCLEOTIDE SEQUENCE [LARGE SCALE GENOMIC DNA]</scope>
</reference>
<sequence>MVAPVLFYAAGVWGFDDAPECNTVQIRAMRYFLGVHRFTARAAIEGDMGWEPCVVKQRAEVLRLWNRLVCLPEERLTRKILNWDRAHKYPWSKEVLEILRPTLHSLDPVVDVYFHRCGAGSPEDIYATHSPPLKLMDADSPRALSCNLPTDQGLTLRGDSTFSFFSLLLDCSSFCFHTMAKTRVKCASPSVLGSCTQANSSKQGITISSLLTRRMDPTVHSEERRRPRKKLEVVSIKTQLLPTCSCAAAIELNGKFLNPLYSPAMSLQCIAK</sequence>
<evidence type="ECO:0000313" key="2">
    <source>
        <dbReference type="Proteomes" id="UP001460270"/>
    </source>
</evidence>
<dbReference type="Proteomes" id="UP001460270">
    <property type="component" value="Unassembled WGS sequence"/>
</dbReference>
<proteinExistence type="predicted"/>
<accession>A0AAW0PMT0</accession>
<name>A0AAW0PMT0_9GOBI</name>
<evidence type="ECO:0000313" key="1">
    <source>
        <dbReference type="EMBL" id="KAK7925468.1"/>
    </source>
</evidence>